<evidence type="ECO:0000256" key="5">
    <source>
        <dbReference type="ARBA" id="ARBA00022741"/>
    </source>
</evidence>
<sequence length="324" mass="35943">MLLELESLCTYFHTDDGIAKAVDDVSYSVDKNETLGLVGESGCGKSVTALSIMRLVPSPPGFIAGGKIYFKGQNLLELSESEMRALRGNRISMIFQEPMTSLNPVFTCGEQIAEAVRLHQKLSAKDARDKAVEMLKLVGIPAPQQRAREYPHQLSGGMRQRVMIAMALSCSPELLIADEPTTALDVTVQAQILELIADLQEKLGMGLIMITHDLGVIAEVSDKVAVMYASKIVEYAPVERIFENPLHPYTQGLFRSIPRLGKRQERLHVIEGSVPPATAFPKGCHFWTRCPFATAECRHEKPPLVEYEPQHFSACWHTLRLSQV</sequence>
<dbReference type="Pfam" id="PF00005">
    <property type="entry name" value="ABC_tran"/>
    <property type="match status" value="1"/>
</dbReference>
<evidence type="ECO:0000256" key="1">
    <source>
        <dbReference type="ARBA" id="ARBA00004417"/>
    </source>
</evidence>
<dbReference type="InterPro" id="IPR050388">
    <property type="entry name" value="ABC_Ni/Peptide_Import"/>
</dbReference>
<dbReference type="SMART" id="SM00382">
    <property type="entry name" value="AAA"/>
    <property type="match status" value="1"/>
</dbReference>
<keyword evidence="6 9" id="KW-0067">ATP-binding</keyword>
<evidence type="ECO:0000256" key="6">
    <source>
        <dbReference type="ARBA" id="ARBA00022840"/>
    </source>
</evidence>
<dbReference type="InterPro" id="IPR013563">
    <property type="entry name" value="Oligopep_ABC_C"/>
</dbReference>
<dbReference type="PANTHER" id="PTHR43297">
    <property type="entry name" value="OLIGOPEPTIDE TRANSPORT ATP-BINDING PROTEIN APPD"/>
    <property type="match status" value="1"/>
</dbReference>
<keyword evidence="5" id="KW-0547">Nucleotide-binding</keyword>
<evidence type="ECO:0000256" key="3">
    <source>
        <dbReference type="ARBA" id="ARBA00022448"/>
    </source>
</evidence>
<dbReference type="PANTHER" id="PTHR43297:SF2">
    <property type="entry name" value="DIPEPTIDE TRANSPORT ATP-BINDING PROTEIN DPPD"/>
    <property type="match status" value="1"/>
</dbReference>
<name>A0A395LXD3_9BACT</name>
<dbReference type="InterPro" id="IPR017871">
    <property type="entry name" value="ABC_transporter-like_CS"/>
</dbReference>
<keyword evidence="3" id="KW-0813">Transport</keyword>
<keyword evidence="4" id="KW-1003">Cell membrane</keyword>
<gene>
    <name evidence="9" type="ORF">D0433_12265</name>
</gene>
<evidence type="ECO:0000256" key="7">
    <source>
        <dbReference type="ARBA" id="ARBA00023136"/>
    </source>
</evidence>
<feature type="domain" description="ABC transporter" evidence="8">
    <location>
        <begin position="3"/>
        <end position="254"/>
    </location>
</feature>
<dbReference type="Proteomes" id="UP000266389">
    <property type="component" value="Unassembled WGS sequence"/>
</dbReference>
<dbReference type="InterPro" id="IPR003593">
    <property type="entry name" value="AAA+_ATPase"/>
</dbReference>
<accession>A0A395LXD3</accession>
<evidence type="ECO:0000259" key="8">
    <source>
        <dbReference type="PROSITE" id="PS50893"/>
    </source>
</evidence>
<protein>
    <submittedName>
        <fullName evidence="9">ABC transporter ATP-binding protein</fullName>
    </submittedName>
</protein>
<dbReference type="AlphaFoldDB" id="A0A395LXD3"/>
<dbReference type="InterPro" id="IPR003439">
    <property type="entry name" value="ABC_transporter-like_ATP-bd"/>
</dbReference>
<organism evidence="9 10">
    <name type="scientific">Candidatus Thermochlorobacter aerophilus</name>
    <dbReference type="NCBI Taxonomy" id="1868324"/>
    <lineage>
        <taxon>Bacteria</taxon>
        <taxon>Pseudomonadati</taxon>
        <taxon>Chlorobiota</taxon>
        <taxon>Chlorobiia</taxon>
        <taxon>Chlorobiales</taxon>
        <taxon>Candidatus Thermochlorobacteriaceae</taxon>
        <taxon>Candidatus Thermochlorobacter</taxon>
    </lineage>
</organism>
<dbReference type="EMBL" id="PHFL01000068">
    <property type="protein sequence ID" value="RFM23243.1"/>
    <property type="molecule type" value="Genomic_DNA"/>
</dbReference>
<comment type="similarity">
    <text evidence="2">Belongs to the ABC transporter superfamily.</text>
</comment>
<dbReference type="SUPFAM" id="SSF52540">
    <property type="entry name" value="P-loop containing nucleoside triphosphate hydrolases"/>
    <property type="match status" value="1"/>
</dbReference>
<evidence type="ECO:0000313" key="10">
    <source>
        <dbReference type="Proteomes" id="UP000266389"/>
    </source>
</evidence>
<dbReference type="PROSITE" id="PS50893">
    <property type="entry name" value="ABC_TRANSPORTER_2"/>
    <property type="match status" value="1"/>
</dbReference>
<evidence type="ECO:0000313" key="9">
    <source>
        <dbReference type="EMBL" id="RFM23243.1"/>
    </source>
</evidence>
<dbReference type="GO" id="GO:0005524">
    <property type="term" value="F:ATP binding"/>
    <property type="evidence" value="ECO:0007669"/>
    <property type="project" value="UniProtKB-KW"/>
</dbReference>
<evidence type="ECO:0000256" key="4">
    <source>
        <dbReference type="ARBA" id="ARBA00022475"/>
    </source>
</evidence>
<keyword evidence="7" id="KW-0472">Membrane</keyword>
<comment type="subcellular location">
    <subcellularLocation>
        <location evidence="1">Cell inner membrane</location>
        <topology evidence="1">Peripheral membrane protein</topology>
    </subcellularLocation>
</comment>
<dbReference type="GO" id="GO:0015833">
    <property type="term" value="P:peptide transport"/>
    <property type="evidence" value="ECO:0007669"/>
    <property type="project" value="InterPro"/>
</dbReference>
<dbReference type="Pfam" id="PF08352">
    <property type="entry name" value="oligo_HPY"/>
    <property type="match status" value="1"/>
</dbReference>
<dbReference type="NCBIfam" id="TIGR01727">
    <property type="entry name" value="oligo_HPY"/>
    <property type="match status" value="1"/>
</dbReference>
<dbReference type="CDD" id="cd03257">
    <property type="entry name" value="ABC_NikE_OppD_transporters"/>
    <property type="match status" value="1"/>
</dbReference>
<dbReference type="Gene3D" id="3.40.50.300">
    <property type="entry name" value="P-loop containing nucleotide triphosphate hydrolases"/>
    <property type="match status" value="1"/>
</dbReference>
<dbReference type="InterPro" id="IPR027417">
    <property type="entry name" value="P-loop_NTPase"/>
</dbReference>
<dbReference type="PROSITE" id="PS00211">
    <property type="entry name" value="ABC_TRANSPORTER_1"/>
    <property type="match status" value="1"/>
</dbReference>
<evidence type="ECO:0000256" key="2">
    <source>
        <dbReference type="ARBA" id="ARBA00005417"/>
    </source>
</evidence>
<dbReference type="GO" id="GO:0016887">
    <property type="term" value="F:ATP hydrolysis activity"/>
    <property type="evidence" value="ECO:0007669"/>
    <property type="project" value="InterPro"/>
</dbReference>
<comment type="caution">
    <text evidence="9">The sequence shown here is derived from an EMBL/GenBank/DDBJ whole genome shotgun (WGS) entry which is preliminary data.</text>
</comment>
<dbReference type="FunFam" id="3.40.50.300:FF:000016">
    <property type="entry name" value="Oligopeptide ABC transporter ATP-binding component"/>
    <property type="match status" value="1"/>
</dbReference>
<dbReference type="GO" id="GO:0005886">
    <property type="term" value="C:plasma membrane"/>
    <property type="evidence" value="ECO:0007669"/>
    <property type="project" value="UniProtKB-SubCell"/>
</dbReference>
<proteinExistence type="inferred from homology"/>
<reference evidence="9 10" key="1">
    <citation type="journal article" date="2011" name="ISME J.">
        <title>Community ecology of hot spring cyanobacterial mats: predominant populations and their functional potential.</title>
        <authorList>
            <person name="Klatt C.G."/>
            <person name="Wood J.M."/>
            <person name="Rusch D.B."/>
            <person name="Bateson M.M."/>
            <person name="Hamamura N."/>
            <person name="Heidelberg J.F."/>
            <person name="Grossman A.R."/>
            <person name="Bhaya D."/>
            <person name="Cohan F.M."/>
            <person name="Kuhl M."/>
            <person name="Bryant D.A."/>
            <person name="Ward D.M."/>
        </authorList>
    </citation>
    <scope>NUCLEOTIDE SEQUENCE [LARGE SCALE GENOMIC DNA]</scope>
    <source>
        <strain evidence="9">OS</strain>
    </source>
</reference>